<name>A0A401YTY5_9ACTN</name>
<protein>
    <submittedName>
        <fullName evidence="1">Uncharacterized protein</fullName>
    </submittedName>
</protein>
<comment type="caution">
    <text evidence="1">The sequence shown here is derived from an EMBL/GenBank/DDBJ whole genome shotgun (WGS) entry which is preliminary data.</text>
</comment>
<dbReference type="AlphaFoldDB" id="A0A401YTY5"/>
<dbReference type="Proteomes" id="UP000286931">
    <property type="component" value="Unassembled WGS sequence"/>
</dbReference>
<dbReference type="EMBL" id="BIFH01000026">
    <property type="protein sequence ID" value="GCD98029.1"/>
    <property type="molecule type" value="Genomic_DNA"/>
</dbReference>
<gene>
    <name evidence="1" type="ORF">EHYA_05729</name>
</gene>
<keyword evidence="2" id="KW-1185">Reference proteome</keyword>
<organism evidence="1 2">
    <name type="scientific">Embleya hyalina</name>
    <dbReference type="NCBI Taxonomy" id="516124"/>
    <lineage>
        <taxon>Bacteria</taxon>
        <taxon>Bacillati</taxon>
        <taxon>Actinomycetota</taxon>
        <taxon>Actinomycetes</taxon>
        <taxon>Kitasatosporales</taxon>
        <taxon>Streptomycetaceae</taxon>
        <taxon>Embleya</taxon>
    </lineage>
</organism>
<dbReference type="RefSeq" id="WP_126639963.1">
    <property type="nucleotide sequence ID" value="NZ_BIFH01000026.1"/>
</dbReference>
<proteinExistence type="predicted"/>
<evidence type="ECO:0000313" key="2">
    <source>
        <dbReference type="Proteomes" id="UP000286931"/>
    </source>
</evidence>
<reference evidence="1 2" key="1">
    <citation type="submission" date="2018-12" db="EMBL/GenBank/DDBJ databases">
        <title>Draft genome sequence of Embleya hyalina NBRC 13850T.</title>
        <authorList>
            <person name="Komaki H."/>
            <person name="Hosoyama A."/>
            <person name="Kimura A."/>
            <person name="Ichikawa N."/>
            <person name="Tamura T."/>
        </authorList>
    </citation>
    <scope>NUCLEOTIDE SEQUENCE [LARGE SCALE GENOMIC DNA]</scope>
    <source>
        <strain evidence="1 2">NBRC 13850</strain>
    </source>
</reference>
<accession>A0A401YTY5</accession>
<evidence type="ECO:0000313" key="1">
    <source>
        <dbReference type="EMBL" id="GCD98029.1"/>
    </source>
</evidence>
<sequence>MIEYELYKNRQQELLTVARRDRMVVAALRSRRAAAKARRAEQVRQETVQSAAAIESLRMRRNLQLLTR</sequence>